<name>A0A187NBE1_MYCAV</name>
<keyword evidence="1" id="KW-0614">Plasmid</keyword>
<geneLocation type="plasmid" evidence="1">
    <name>pMA100</name>
</geneLocation>
<accession>A0A187NBE1</accession>
<organism evidence="1">
    <name type="scientific">Mycobacterium avium subsp. hominissuis</name>
    <dbReference type="NCBI Taxonomy" id="439334"/>
    <lineage>
        <taxon>Bacteria</taxon>
        <taxon>Bacillati</taxon>
        <taxon>Actinomycetota</taxon>
        <taxon>Actinomycetes</taxon>
        <taxon>Mycobacteriales</taxon>
        <taxon>Mycobacteriaceae</taxon>
        <taxon>Mycobacterium</taxon>
        <taxon>Mycobacterium avium complex (MAC)</taxon>
    </lineage>
</organism>
<gene>
    <name evidence="1" type="ORF">MASH_00046</name>
</gene>
<proteinExistence type="predicted"/>
<evidence type="ECO:0000313" key="1">
    <source>
        <dbReference type="EMBL" id="AKT73040.1"/>
    </source>
</evidence>
<sequence>MTLRRTRSQRLRPRRNARLLLAAVCVAAAAAGGVVAWRIHERTQPCWPVRQFVAFNRDAQASLKAKTRWAAPGSYEQDSVPSAADYQAWLDGLQQRANQVSTPGLSAHAQHAAALAREFMKTANQMNDELSGEDPLRPTTPPSAKAAARINHEFVDELAFLGRACPPA</sequence>
<dbReference type="AlphaFoldDB" id="A0A187NBE1"/>
<reference evidence="1" key="1">
    <citation type="submission" date="2015-05" db="EMBL/GenBank/DDBJ databases">
        <authorList>
            <person name="Machado G.E."/>
            <person name="Matsumoto C.K."/>
            <person name="Rabello M.S."/>
            <person name="Almeida L.G.P."/>
            <person name="Leao S.C."/>
        </authorList>
    </citation>
    <scope>NUCLEOTIDE SEQUENCE</scope>
    <source>
        <strain evidence="1">88Br</strain>
        <plasmid evidence="1">pMA100</plasmid>
    </source>
</reference>
<protein>
    <submittedName>
        <fullName evidence="1">Uncharacterized protein</fullName>
    </submittedName>
</protein>
<dbReference type="EMBL" id="KR997898">
    <property type="protein sequence ID" value="AKT73040.1"/>
    <property type="molecule type" value="Genomic_DNA"/>
</dbReference>